<evidence type="ECO:0000313" key="9">
    <source>
        <dbReference type="Proteomes" id="UP000234585"/>
    </source>
</evidence>
<dbReference type="STRING" id="41067.A0A2I2FMY6"/>
<dbReference type="Pfam" id="PF01794">
    <property type="entry name" value="Ferric_reduct"/>
    <property type="match status" value="1"/>
</dbReference>
<dbReference type="EMBL" id="KZ559119">
    <property type="protein sequence ID" value="PLB41992.1"/>
    <property type="molecule type" value="Genomic_DNA"/>
</dbReference>
<keyword evidence="5 6" id="KW-0472">Membrane</keyword>
<feature type="transmembrane region" description="Helical" evidence="6">
    <location>
        <begin position="148"/>
        <end position="170"/>
    </location>
</feature>
<evidence type="ECO:0000313" key="8">
    <source>
        <dbReference type="EMBL" id="PLB41992.1"/>
    </source>
</evidence>
<feature type="transmembrane region" description="Helical" evidence="6">
    <location>
        <begin position="258"/>
        <end position="277"/>
    </location>
</feature>
<dbReference type="OrthoDB" id="10006946at2759"/>
<keyword evidence="4" id="KW-0813">Transport</keyword>
<feature type="transmembrane region" description="Helical" evidence="6">
    <location>
        <begin position="232"/>
        <end position="252"/>
    </location>
</feature>
<dbReference type="Proteomes" id="UP000234585">
    <property type="component" value="Unassembled WGS sequence"/>
</dbReference>
<dbReference type="AlphaFoldDB" id="A0A2I2FMY6"/>
<name>A0A2I2FMY6_ASPCN</name>
<keyword evidence="4" id="KW-0406">Ion transport</keyword>
<feature type="transmembrane region" description="Helical" evidence="6">
    <location>
        <begin position="27"/>
        <end position="44"/>
    </location>
</feature>
<proteinExistence type="predicted"/>
<evidence type="ECO:0000256" key="3">
    <source>
        <dbReference type="ARBA" id="ARBA00022989"/>
    </source>
</evidence>
<dbReference type="GeneID" id="36527927"/>
<reference evidence="8 9" key="1">
    <citation type="submission" date="2017-12" db="EMBL/GenBank/DDBJ databases">
        <authorList>
            <consortium name="DOE Joint Genome Institute"/>
            <person name="Haridas S."/>
            <person name="Kjaerbolling I."/>
            <person name="Vesth T.C."/>
            <person name="Frisvad J.C."/>
            <person name="Nybo J.L."/>
            <person name="Theobald S."/>
            <person name="Kuo A."/>
            <person name="Bowyer P."/>
            <person name="Matsuda Y."/>
            <person name="Mondo S."/>
            <person name="Lyhne E.K."/>
            <person name="Kogle M.E."/>
            <person name="Clum A."/>
            <person name="Lipzen A."/>
            <person name="Salamov A."/>
            <person name="Ngan C.Y."/>
            <person name="Daum C."/>
            <person name="Chiniquy J."/>
            <person name="Barry K."/>
            <person name="LaButti K."/>
            <person name="Simmons B.A."/>
            <person name="Magnuson J.K."/>
            <person name="Mortensen U.H."/>
            <person name="Larsen T.O."/>
            <person name="Grigoriev I.V."/>
            <person name="Baker S.E."/>
            <person name="Andersen M.R."/>
            <person name="Nordberg H.P."/>
            <person name="Cantor M.N."/>
            <person name="Hua S.X."/>
        </authorList>
    </citation>
    <scope>NUCLEOTIDE SEQUENCE [LARGE SCALE GENOMIC DNA]</scope>
    <source>
        <strain evidence="8 9">CBS 102.13</strain>
    </source>
</reference>
<protein>
    <recommendedName>
        <fullName evidence="7">Ferric oxidoreductase domain-containing protein</fullName>
    </recommendedName>
</protein>
<keyword evidence="2 6" id="KW-0812">Transmembrane</keyword>
<dbReference type="GO" id="GO:0016491">
    <property type="term" value="F:oxidoreductase activity"/>
    <property type="evidence" value="ECO:0007669"/>
    <property type="project" value="UniProtKB-ARBA"/>
</dbReference>
<gene>
    <name evidence="8" type="ORF">BDW47DRAFT_98934</name>
</gene>
<comment type="subcellular location">
    <subcellularLocation>
        <location evidence="1">Membrane</location>
        <topology evidence="1">Multi-pass membrane protein</topology>
    </subcellularLocation>
</comment>
<feature type="domain" description="Ferric oxidoreductase" evidence="7">
    <location>
        <begin position="100"/>
        <end position="246"/>
    </location>
</feature>
<evidence type="ECO:0000256" key="5">
    <source>
        <dbReference type="ARBA" id="ARBA00023136"/>
    </source>
</evidence>
<feature type="transmembrane region" description="Helical" evidence="6">
    <location>
        <begin position="190"/>
        <end position="211"/>
    </location>
</feature>
<keyword evidence="3 6" id="KW-1133">Transmembrane helix</keyword>
<evidence type="ECO:0000256" key="4">
    <source>
        <dbReference type="ARBA" id="ARBA00023065"/>
    </source>
</evidence>
<dbReference type="GO" id="GO:0006811">
    <property type="term" value="P:monoatomic ion transport"/>
    <property type="evidence" value="ECO:0007669"/>
    <property type="project" value="UniProtKB-KW"/>
</dbReference>
<sequence length="278" mass="31532">MSIPWHFVSVSTEEKQLRRELLDLRGYYAQISVVLAIVSIRLYNLRRKPTVLRSWWDAPPLPGWRETRRQHVVCLVWLAWLVGLSAWNTGDDYLHLTKALGHIALSQLPVQALMSPALYLEASKAASPSLMAVLTGLPQPSITPIHRLFGRIVIAPLLISHATLYLNFFSQSAHPEFGTLLAKRLLDEDVQWGIAALTTLVAVLVFVRPVGRTTRWWLRFSPGWSVQTRREVFYTVHVLFVGMFCGAAYWHVEWARGFVLQTLGCAVVNYVCCSVLAR</sequence>
<evidence type="ECO:0000259" key="7">
    <source>
        <dbReference type="Pfam" id="PF01794"/>
    </source>
</evidence>
<evidence type="ECO:0000256" key="2">
    <source>
        <dbReference type="ARBA" id="ARBA00022692"/>
    </source>
</evidence>
<dbReference type="RefSeq" id="XP_024676004.1">
    <property type="nucleotide sequence ID" value="XM_024820767.1"/>
</dbReference>
<dbReference type="GO" id="GO:0016020">
    <property type="term" value="C:membrane"/>
    <property type="evidence" value="ECO:0007669"/>
    <property type="project" value="UniProtKB-SubCell"/>
</dbReference>
<keyword evidence="9" id="KW-1185">Reference proteome</keyword>
<evidence type="ECO:0000256" key="6">
    <source>
        <dbReference type="SAM" id="Phobius"/>
    </source>
</evidence>
<accession>A0A2I2FMY6</accession>
<dbReference type="InterPro" id="IPR013130">
    <property type="entry name" value="Fe3_Rdtase_TM_dom"/>
</dbReference>
<organism evidence="8 9">
    <name type="scientific">Aspergillus candidus</name>
    <dbReference type="NCBI Taxonomy" id="41067"/>
    <lineage>
        <taxon>Eukaryota</taxon>
        <taxon>Fungi</taxon>
        <taxon>Dikarya</taxon>
        <taxon>Ascomycota</taxon>
        <taxon>Pezizomycotina</taxon>
        <taxon>Eurotiomycetes</taxon>
        <taxon>Eurotiomycetidae</taxon>
        <taxon>Eurotiales</taxon>
        <taxon>Aspergillaceae</taxon>
        <taxon>Aspergillus</taxon>
        <taxon>Aspergillus subgen. Circumdati</taxon>
    </lineage>
</organism>
<evidence type="ECO:0000256" key="1">
    <source>
        <dbReference type="ARBA" id="ARBA00004141"/>
    </source>
</evidence>